<accession>A0A353YQL0</accession>
<dbReference type="Gene3D" id="2.60.120.10">
    <property type="entry name" value="Jelly Rolls"/>
    <property type="match status" value="1"/>
</dbReference>
<evidence type="ECO:0000259" key="1">
    <source>
        <dbReference type="Pfam" id="PF12973"/>
    </source>
</evidence>
<evidence type="ECO:0000313" key="2">
    <source>
        <dbReference type="EMBL" id="HBQ49459.1"/>
    </source>
</evidence>
<comment type="caution">
    <text evidence="2">The sequence shown here is derived from an EMBL/GenBank/DDBJ whole genome shotgun (WGS) entry which is preliminary data.</text>
</comment>
<gene>
    <name evidence="2" type="ORF">DD728_11370</name>
</gene>
<dbReference type="Pfam" id="PF12973">
    <property type="entry name" value="Cupin_7"/>
    <property type="match status" value="1"/>
</dbReference>
<feature type="domain" description="ChrR-like cupin" evidence="1">
    <location>
        <begin position="160"/>
        <end position="234"/>
    </location>
</feature>
<sequence length="242" mass="26295">MKLHQEGSDSGRSVVPSKLVRKGRFHNRWKSCRCKVIRGASQCVTIATDTYYIRTPRLTRNDTYIAFMMDHAAGNHPESFALAADLHVALNPDGAETADIWSMIGGVLLESSDIAETGGTVYAHKRVQSRKSGLSAAGLLAQPMESLKWRRGLSGVQYASAGAPGTKFMKLDPGQSAPMHGHGDLEATVVLSGRFSDGHGTYSRGDLVLGQPGMRHKPSAVGEEACVCFVAHRPNNFWRIFQ</sequence>
<proteinExistence type="predicted"/>
<dbReference type="Proteomes" id="UP000263957">
    <property type="component" value="Unassembled WGS sequence"/>
</dbReference>
<dbReference type="SUPFAM" id="SSF51182">
    <property type="entry name" value="RmlC-like cupins"/>
    <property type="match status" value="1"/>
</dbReference>
<dbReference type="InterPro" id="IPR025979">
    <property type="entry name" value="ChrR-like_cupin_dom"/>
</dbReference>
<dbReference type="AlphaFoldDB" id="A0A353YQL0"/>
<organism evidence="2 3">
    <name type="scientific">Hyphomonas atlantica</name>
    <dbReference type="NCBI Taxonomy" id="1280948"/>
    <lineage>
        <taxon>Bacteria</taxon>
        <taxon>Pseudomonadati</taxon>
        <taxon>Pseudomonadota</taxon>
        <taxon>Alphaproteobacteria</taxon>
        <taxon>Hyphomonadales</taxon>
        <taxon>Hyphomonadaceae</taxon>
        <taxon>Hyphomonas</taxon>
    </lineage>
</organism>
<reference evidence="2 3" key="1">
    <citation type="journal article" date="2018" name="Nat. Biotechnol.">
        <title>A standardized bacterial taxonomy based on genome phylogeny substantially revises the tree of life.</title>
        <authorList>
            <person name="Parks D.H."/>
            <person name="Chuvochina M."/>
            <person name="Waite D.W."/>
            <person name="Rinke C."/>
            <person name="Skarshewski A."/>
            <person name="Chaumeil P.A."/>
            <person name="Hugenholtz P."/>
        </authorList>
    </citation>
    <scope>NUCLEOTIDE SEQUENCE [LARGE SCALE GENOMIC DNA]</scope>
    <source>
        <strain evidence="2">UBA10378</strain>
    </source>
</reference>
<protein>
    <recommendedName>
        <fullName evidence="1">ChrR-like cupin domain-containing protein</fullName>
    </recommendedName>
</protein>
<evidence type="ECO:0000313" key="3">
    <source>
        <dbReference type="Proteomes" id="UP000263957"/>
    </source>
</evidence>
<dbReference type="EMBL" id="DOGS01000228">
    <property type="protein sequence ID" value="HBQ49459.1"/>
    <property type="molecule type" value="Genomic_DNA"/>
</dbReference>
<name>A0A353YQL0_9PROT</name>
<dbReference type="InterPro" id="IPR011051">
    <property type="entry name" value="RmlC_Cupin_sf"/>
</dbReference>
<dbReference type="InterPro" id="IPR014710">
    <property type="entry name" value="RmlC-like_jellyroll"/>
</dbReference>